<sequence length="227" mass="24472">MILRVAGLASGGPVLTIPTAAPLAAARAFLDDHEDWLRRHMAARPRIAVRDGTRLPFGDGELAIRAASGGRRLIHAEGALHVPGRPADLPGRVAAFVREAAREACAAACDRHAAALGRSVRRITLRDPKGRWGSCTARGDLMFSWRLALAPRAVLDYVAAHEVAHLAEMNHSARFWAVVAGLCPDYAAPRDWLRREGVRLHGYDFSRPGPAEEAGHDSVPGAGSWRP</sequence>
<dbReference type="Gene3D" id="3.30.2010.10">
    <property type="entry name" value="Metalloproteases ('zincins'), catalytic domain"/>
    <property type="match status" value="1"/>
</dbReference>
<proteinExistence type="predicted"/>
<gene>
    <name evidence="2" type="ORF">FJM51_12890</name>
</gene>
<dbReference type="EMBL" id="VFRP01000012">
    <property type="protein sequence ID" value="TPE49962.1"/>
    <property type="molecule type" value="Genomic_DNA"/>
</dbReference>
<feature type="domain" description="YgjP-like metallopeptidase" evidence="1">
    <location>
        <begin position="11"/>
        <end position="195"/>
    </location>
</feature>
<accession>A0A501WM88</accession>
<dbReference type="OrthoDB" id="9795402at2"/>
<protein>
    <submittedName>
        <fullName evidence="2">M48 family metallopeptidase</fullName>
    </submittedName>
</protein>
<reference evidence="2 3" key="1">
    <citation type="submission" date="2019-06" db="EMBL/GenBank/DDBJ databases">
        <title>A novel bacterium of genus Amaricoccus, isolated from marine sediment.</title>
        <authorList>
            <person name="Huang H."/>
            <person name="Mo K."/>
            <person name="Hu Y."/>
        </authorList>
    </citation>
    <scope>NUCLEOTIDE SEQUENCE [LARGE SCALE GENOMIC DNA]</scope>
    <source>
        <strain evidence="2 3">HB172011</strain>
    </source>
</reference>
<dbReference type="InterPro" id="IPR053136">
    <property type="entry name" value="UTP_pyrophosphatase-like"/>
</dbReference>
<evidence type="ECO:0000259" key="1">
    <source>
        <dbReference type="Pfam" id="PF01863"/>
    </source>
</evidence>
<dbReference type="AlphaFoldDB" id="A0A501WM88"/>
<comment type="caution">
    <text evidence="2">The sequence shown here is derived from an EMBL/GenBank/DDBJ whole genome shotgun (WGS) entry which is preliminary data.</text>
</comment>
<evidence type="ECO:0000313" key="2">
    <source>
        <dbReference type="EMBL" id="TPE49962.1"/>
    </source>
</evidence>
<dbReference type="Pfam" id="PF01863">
    <property type="entry name" value="YgjP-like"/>
    <property type="match status" value="1"/>
</dbReference>
<dbReference type="InterPro" id="IPR002725">
    <property type="entry name" value="YgjP-like_metallopeptidase"/>
</dbReference>
<dbReference type="Proteomes" id="UP000319255">
    <property type="component" value="Unassembled WGS sequence"/>
</dbReference>
<dbReference type="PANTHER" id="PTHR30399:SF1">
    <property type="entry name" value="UTP PYROPHOSPHATASE"/>
    <property type="match status" value="1"/>
</dbReference>
<evidence type="ECO:0000313" key="3">
    <source>
        <dbReference type="Proteomes" id="UP000319255"/>
    </source>
</evidence>
<dbReference type="PANTHER" id="PTHR30399">
    <property type="entry name" value="UNCHARACTERIZED PROTEIN YGJP"/>
    <property type="match status" value="1"/>
</dbReference>
<keyword evidence="3" id="KW-1185">Reference proteome</keyword>
<organism evidence="2 3">
    <name type="scientific">Amaricoccus solimangrovi</name>
    <dbReference type="NCBI Taxonomy" id="2589815"/>
    <lineage>
        <taxon>Bacteria</taxon>
        <taxon>Pseudomonadati</taxon>
        <taxon>Pseudomonadota</taxon>
        <taxon>Alphaproteobacteria</taxon>
        <taxon>Rhodobacterales</taxon>
        <taxon>Paracoccaceae</taxon>
        <taxon>Amaricoccus</taxon>
    </lineage>
</organism>
<dbReference type="CDD" id="cd07344">
    <property type="entry name" value="M48_yhfN_like"/>
    <property type="match status" value="1"/>
</dbReference>
<name>A0A501WM88_9RHOB</name>